<dbReference type="InterPro" id="IPR051429">
    <property type="entry name" value="Encapsulin_nc"/>
</dbReference>
<dbReference type="RefSeq" id="WP_037975987.1">
    <property type="nucleotide sequence ID" value="NZ_JMKI01000031.1"/>
</dbReference>
<dbReference type="OrthoDB" id="2922at2"/>
<comment type="similarity">
    <text evidence="2">Belongs to the encapsulin family. Family 1 subfamily.</text>
</comment>
<dbReference type="GeneID" id="90983561"/>
<dbReference type="Gene3D" id="3.30.2320.10">
    <property type="entry name" value="hypothetical protein PF0899 domain"/>
    <property type="match status" value="1"/>
</dbReference>
<comment type="caution">
    <text evidence="4">The sequence shown here is derived from an EMBL/GenBank/DDBJ whole genome shotgun (WGS) entry which is preliminary data.</text>
</comment>
<sequence length="266" mass="28777">MDILKRSLAPVTGEAWAEIDAQAADVLRGVLTGRRVADVSDPKGWRCDSVSSGTLSLAEGSPVEGVNYGIREVLPLVEVRVPFSLPMWDLDDISRGCRTTDFTPLQAAARRAALFEDTAIFKGLEEAGILGIEAETDNSPVEAGLDDDSLIKAVYAATHVLSSRNVGGPYALVCSKRVWEKIATSNAAYPLRKSLGKIVDKIIISRQYDADFVASLRGGDSELVIGQDFSVGYQSHSTTEVNFYITETFTFRVVTPEAFVPLAISE</sequence>
<dbReference type="PIRSF" id="PIRSF019254">
    <property type="entry name" value="CFP29"/>
    <property type="match status" value="1"/>
</dbReference>
<gene>
    <name evidence="4" type="ORF">EH55_04485</name>
</gene>
<comment type="subcellular location">
    <subcellularLocation>
        <location evidence="1">Encapsulin nanocompartment</location>
    </subcellularLocation>
</comment>
<dbReference type="PANTHER" id="PTHR37165">
    <property type="entry name" value="PEPTIDASE U56 FAMILY"/>
    <property type="match status" value="1"/>
</dbReference>
<accession>A0A073IRR0</accession>
<dbReference type="Proteomes" id="UP000027665">
    <property type="component" value="Unassembled WGS sequence"/>
</dbReference>
<evidence type="ECO:0000313" key="4">
    <source>
        <dbReference type="EMBL" id="KEJ92265.1"/>
    </source>
</evidence>
<organism evidence="4 5">
    <name type="scientific">Synergistes jonesii</name>
    <dbReference type="NCBI Taxonomy" id="2754"/>
    <lineage>
        <taxon>Bacteria</taxon>
        <taxon>Thermotogati</taxon>
        <taxon>Synergistota</taxon>
        <taxon>Synergistia</taxon>
        <taxon>Synergistales</taxon>
        <taxon>Synergistaceae</taxon>
        <taxon>Synergistes</taxon>
    </lineage>
</organism>
<dbReference type="NCBIfam" id="NF041155">
    <property type="entry name" value="encap_f1"/>
    <property type="match status" value="1"/>
</dbReference>
<keyword evidence="3" id="KW-1284">Encapsulin nanocompartment</keyword>
<evidence type="ECO:0000256" key="2">
    <source>
        <dbReference type="ARBA" id="ARBA00033743"/>
    </source>
</evidence>
<protein>
    <submittedName>
        <fullName evidence="4">Bacteriocin</fullName>
    </submittedName>
</protein>
<dbReference type="GO" id="GO:0140737">
    <property type="term" value="C:encapsulin nanocompartment"/>
    <property type="evidence" value="ECO:0007669"/>
    <property type="project" value="UniProtKB-SubCell"/>
</dbReference>
<dbReference type="Gene3D" id="3.30.2400.30">
    <property type="match status" value="1"/>
</dbReference>
<dbReference type="EMBL" id="JMKI01000031">
    <property type="protein sequence ID" value="KEJ92265.1"/>
    <property type="molecule type" value="Genomic_DNA"/>
</dbReference>
<dbReference type="eggNOG" id="COG1659">
    <property type="taxonomic scope" value="Bacteria"/>
</dbReference>
<dbReference type="InterPro" id="IPR007544">
    <property type="entry name" value="ENCAP"/>
</dbReference>
<dbReference type="AlphaFoldDB" id="A0A073IRR0"/>
<name>A0A073IRR0_9BACT</name>
<dbReference type="Pfam" id="PF04454">
    <property type="entry name" value="Linocin_M18"/>
    <property type="match status" value="1"/>
</dbReference>
<evidence type="ECO:0000256" key="1">
    <source>
        <dbReference type="ARBA" id="ARBA00033738"/>
    </source>
</evidence>
<evidence type="ECO:0000313" key="5">
    <source>
        <dbReference type="Proteomes" id="UP000027665"/>
    </source>
</evidence>
<reference evidence="4 5" key="1">
    <citation type="submission" date="2014-04" db="EMBL/GenBank/DDBJ databases">
        <title>Draft Genome Sequence of Synergistes jonesii.</title>
        <authorList>
            <person name="Coil D.A."/>
            <person name="Eisen J.A."/>
            <person name="Holland-Moritz H.E."/>
        </authorList>
    </citation>
    <scope>NUCLEOTIDE SEQUENCE [LARGE SCALE GENOMIC DNA]</scope>
    <source>
        <strain evidence="4 5">78-1</strain>
    </source>
</reference>
<dbReference type="PANTHER" id="PTHR37165:SF1">
    <property type="entry name" value="TYPE 1 ENCAPSULIN SHELL PROTEIN"/>
    <property type="match status" value="1"/>
</dbReference>
<proteinExistence type="inferred from homology"/>
<evidence type="ECO:0000256" key="3">
    <source>
        <dbReference type="ARBA" id="ARBA00033787"/>
    </source>
</evidence>
<keyword evidence="5" id="KW-1185">Reference proteome</keyword>
<dbReference type="PATRIC" id="fig|2754.20.peg.75"/>